<name>A0ABY0HF17_9PEZI</name>
<evidence type="ECO:0000313" key="1">
    <source>
        <dbReference type="EMBL" id="RYO91963.1"/>
    </source>
</evidence>
<gene>
    <name evidence="1" type="ORF">DL762_001901</name>
</gene>
<dbReference type="Proteomes" id="UP000294003">
    <property type="component" value="Unassembled WGS sequence"/>
</dbReference>
<keyword evidence="2" id="KW-1185">Reference proteome</keyword>
<dbReference type="InterPro" id="IPR021276">
    <property type="entry name" value="DUF2855"/>
</dbReference>
<organism evidence="1 2">
    <name type="scientific">Monosporascus cannonballus</name>
    <dbReference type="NCBI Taxonomy" id="155416"/>
    <lineage>
        <taxon>Eukaryota</taxon>
        <taxon>Fungi</taxon>
        <taxon>Dikarya</taxon>
        <taxon>Ascomycota</taxon>
        <taxon>Pezizomycotina</taxon>
        <taxon>Sordariomycetes</taxon>
        <taxon>Xylariomycetidae</taxon>
        <taxon>Xylariales</taxon>
        <taxon>Xylariales incertae sedis</taxon>
        <taxon>Monosporascus</taxon>
    </lineage>
</organism>
<sequence>MASPQILHILDKADYSNHRLVALPSHPLPALAPSSLRLQSKILGLTTNNLGYARLGHLTGWWDVYPQPKNTPAPYDNRSIYGRISAWGYAEIIESTVPDIPVGTTVYGYLPTSNLPEDVRIEHTGLKDQIFVSSEHRQHLWEIYNRYQICAPLAELEKTKTLDSLGWDSLMQGLFGAGYNLNLCGFAWKDELRIHPSGKGEWTAEDASLKDATVIVLSASSKTALAFAHQVRHNRPADHQPRTVIGVCSSASRATTVASGFYDQVILYSDDKITKDAISKDKPNRTVLIDFGAREGARETWNATLSTLNSPRSYTFMSVGGEVKVQSVEDIRAQFAANRNTIQVNTSYLQEKGIEVGGDAYLGAFYKKFDEFKAQGGIPGVTLKWGEGMKALEKGWEALCRDEVSAGTGLVYRL</sequence>
<dbReference type="Pfam" id="PF11017">
    <property type="entry name" value="DUF2855"/>
    <property type="match status" value="1"/>
</dbReference>
<evidence type="ECO:0000313" key="2">
    <source>
        <dbReference type="Proteomes" id="UP000294003"/>
    </source>
</evidence>
<proteinExistence type="predicted"/>
<reference evidence="1 2" key="1">
    <citation type="submission" date="2018-06" db="EMBL/GenBank/DDBJ databases">
        <title>Complete Genomes of Monosporascus.</title>
        <authorList>
            <person name="Robinson A.J."/>
            <person name="Natvig D.O."/>
        </authorList>
    </citation>
    <scope>NUCLEOTIDE SEQUENCE [LARGE SCALE GENOMIC DNA]</scope>
    <source>
        <strain evidence="1 2">CBS 609.92</strain>
    </source>
</reference>
<dbReference type="EMBL" id="QJNS01000034">
    <property type="protein sequence ID" value="RYO91963.1"/>
    <property type="molecule type" value="Genomic_DNA"/>
</dbReference>
<protein>
    <recommendedName>
        <fullName evidence="3">Alcohol dehydrogenase-like C-terminal domain-containing protein</fullName>
    </recommendedName>
</protein>
<accession>A0ABY0HF17</accession>
<comment type="caution">
    <text evidence="1">The sequence shown here is derived from an EMBL/GenBank/DDBJ whole genome shotgun (WGS) entry which is preliminary data.</text>
</comment>
<evidence type="ECO:0008006" key="3">
    <source>
        <dbReference type="Google" id="ProtNLM"/>
    </source>
</evidence>